<evidence type="ECO:0000313" key="9">
    <source>
        <dbReference type="Proteomes" id="UP000030746"/>
    </source>
</evidence>
<evidence type="ECO:0000256" key="5">
    <source>
        <dbReference type="ARBA" id="ARBA00023002"/>
    </source>
</evidence>
<dbReference type="EC" id="1.3.3.3" evidence="4"/>
<dbReference type="InterPro" id="IPR036406">
    <property type="entry name" value="Coprogen_oxidase_aer_sf"/>
</dbReference>
<evidence type="ECO:0000256" key="4">
    <source>
        <dbReference type="ARBA" id="ARBA00012869"/>
    </source>
</evidence>
<dbReference type="InterPro" id="IPR001260">
    <property type="entry name" value="Coprogen_oxidase_aer"/>
</dbReference>
<accession>V4A1R5</accession>
<comment type="similarity">
    <text evidence="2">Belongs to the aerobic coproporphyrinogen-III oxidase family.</text>
</comment>
<dbReference type="PROSITE" id="PS01021">
    <property type="entry name" value="COPROGEN_OXIDASE"/>
    <property type="match status" value="1"/>
</dbReference>
<dbReference type="Gene3D" id="3.40.1500.10">
    <property type="entry name" value="Coproporphyrinogen III oxidase, aerobic"/>
    <property type="match status" value="1"/>
</dbReference>
<sequence length="382" mass="44042">MSFTTILSFTLYRGRVFLKNAQKHRFKVLGVGIGSSLLGYLNSCKVYAKGRTDLNDLKAGWMAEPLTDINTLDQESDDMKRRMEMMIMRIQGDICRSFERIEGKRKFLVDRWERKEGGGGITCVLQDGEVFEKAGVNISVVYGKLPPAAVQQMKSRGKNLVGTELPFFAAGISSVVHPKNPHVPTVHFNYRYFEVTCEDGSKQWWFGGGTDLTPYYLDTQDVKHFHQTLKTACDKHGQDLYKRYKKWCDEYFYITHRGECRGVGGIFFDDVEEPNQEGAFRFVTSCAESVLPSYAPIVRKHKDDAYTAAERQWQLLRRGRYVEFNLIYDRGTKFGLYTPGARYESILMSLPLTARWEYCHAPEKGSREDELMKILKNPKEWL</sequence>
<dbReference type="GO" id="GO:0006782">
    <property type="term" value="P:protoporphyrinogen IX biosynthetic process"/>
    <property type="evidence" value="ECO:0007669"/>
    <property type="project" value="UniProtKB-UniPathway"/>
</dbReference>
<dbReference type="GO" id="GO:0004109">
    <property type="term" value="F:coproporphyrinogen oxidase activity"/>
    <property type="evidence" value="ECO:0007669"/>
    <property type="project" value="UniProtKB-EC"/>
</dbReference>
<evidence type="ECO:0000256" key="3">
    <source>
        <dbReference type="ARBA" id="ARBA00011738"/>
    </source>
</evidence>
<comment type="pathway">
    <text evidence="1">Porphyrin-containing compound metabolism; protoporphyrin-IX biosynthesis; protoporphyrinogen-IX from coproporphyrinogen-III (O2 route): step 1/1.</text>
</comment>
<dbReference type="UniPathway" id="UPA00251">
    <property type="reaction ID" value="UER00322"/>
</dbReference>
<dbReference type="OrthoDB" id="15318at2759"/>
<gene>
    <name evidence="8" type="ORF">LOTGIDRAFT_229358</name>
</gene>
<name>V4A1R5_LOTGI</name>
<keyword evidence="9" id="KW-1185">Reference proteome</keyword>
<keyword evidence="5" id="KW-0560">Oxidoreductase</keyword>
<reference evidence="8 9" key="1">
    <citation type="journal article" date="2013" name="Nature">
        <title>Insights into bilaterian evolution from three spiralian genomes.</title>
        <authorList>
            <person name="Simakov O."/>
            <person name="Marletaz F."/>
            <person name="Cho S.J."/>
            <person name="Edsinger-Gonzales E."/>
            <person name="Havlak P."/>
            <person name="Hellsten U."/>
            <person name="Kuo D.H."/>
            <person name="Larsson T."/>
            <person name="Lv J."/>
            <person name="Arendt D."/>
            <person name="Savage R."/>
            <person name="Osoegawa K."/>
            <person name="de Jong P."/>
            <person name="Grimwood J."/>
            <person name="Chapman J.A."/>
            <person name="Shapiro H."/>
            <person name="Aerts A."/>
            <person name="Otillar R.P."/>
            <person name="Terry A.Y."/>
            <person name="Boore J.L."/>
            <person name="Grigoriev I.V."/>
            <person name="Lindberg D.R."/>
            <person name="Seaver E.C."/>
            <person name="Weisblat D.A."/>
            <person name="Putnam N.H."/>
            <person name="Rokhsar D.S."/>
        </authorList>
    </citation>
    <scope>NUCLEOTIDE SEQUENCE [LARGE SCALE GENOMIC DNA]</scope>
</reference>
<keyword evidence="6" id="KW-0350">Heme biosynthesis</keyword>
<dbReference type="STRING" id="225164.V4A1R5"/>
<dbReference type="OMA" id="VHANWRY"/>
<dbReference type="PANTHER" id="PTHR10755:SF0">
    <property type="entry name" value="OXYGEN-DEPENDENT COPROPORPHYRINOGEN-III OXIDASE, MITOCHONDRIAL"/>
    <property type="match status" value="1"/>
</dbReference>
<dbReference type="GeneID" id="20247976"/>
<dbReference type="PIRSF" id="PIRSF000166">
    <property type="entry name" value="Coproporphyri_ox"/>
    <property type="match status" value="1"/>
</dbReference>
<dbReference type="InterPro" id="IPR018375">
    <property type="entry name" value="Coprogen_oxidase_CS"/>
</dbReference>
<dbReference type="KEGG" id="lgi:LOTGIDRAFT_229358"/>
<dbReference type="Pfam" id="PF01218">
    <property type="entry name" value="Coprogen_oxidas"/>
    <property type="match status" value="1"/>
</dbReference>
<dbReference type="HOGENOM" id="CLU_026169_0_1_1"/>
<comment type="subunit">
    <text evidence="3">Homodimer.</text>
</comment>
<evidence type="ECO:0000256" key="1">
    <source>
        <dbReference type="ARBA" id="ARBA00005168"/>
    </source>
</evidence>
<protein>
    <recommendedName>
        <fullName evidence="4">coproporphyrinogen oxidase</fullName>
        <ecNumber evidence="4">1.3.3.3</ecNumber>
    </recommendedName>
</protein>
<dbReference type="PANTHER" id="PTHR10755">
    <property type="entry name" value="COPROPORPHYRINOGEN III OXIDASE, MITOCHONDRIAL"/>
    <property type="match status" value="1"/>
</dbReference>
<dbReference type="Proteomes" id="UP000030746">
    <property type="component" value="Unassembled WGS sequence"/>
</dbReference>
<organism evidence="8 9">
    <name type="scientific">Lottia gigantea</name>
    <name type="common">Giant owl limpet</name>
    <dbReference type="NCBI Taxonomy" id="225164"/>
    <lineage>
        <taxon>Eukaryota</taxon>
        <taxon>Metazoa</taxon>
        <taxon>Spiralia</taxon>
        <taxon>Lophotrochozoa</taxon>
        <taxon>Mollusca</taxon>
        <taxon>Gastropoda</taxon>
        <taxon>Patellogastropoda</taxon>
        <taxon>Lottioidea</taxon>
        <taxon>Lottiidae</taxon>
        <taxon>Lottia</taxon>
    </lineage>
</organism>
<evidence type="ECO:0000256" key="6">
    <source>
        <dbReference type="ARBA" id="ARBA00023133"/>
    </source>
</evidence>
<evidence type="ECO:0000313" key="8">
    <source>
        <dbReference type="EMBL" id="ESO87246.1"/>
    </source>
</evidence>
<keyword evidence="7" id="KW-0627">Porphyrin biosynthesis</keyword>
<evidence type="ECO:0000256" key="2">
    <source>
        <dbReference type="ARBA" id="ARBA00010644"/>
    </source>
</evidence>
<dbReference type="FunFam" id="3.40.1500.10:FF:000002">
    <property type="entry name" value="oxygen-dependent coproporphyrinogen-III oxidase, mitochondrial"/>
    <property type="match status" value="1"/>
</dbReference>
<dbReference type="RefSeq" id="XP_009062193.1">
    <property type="nucleotide sequence ID" value="XM_009063945.1"/>
</dbReference>
<dbReference type="AlphaFoldDB" id="V4A1R5"/>
<dbReference type="PRINTS" id="PR00073">
    <property type="entry name" value="COPRGNOXDASE"/>
</dbReference>
<proteinExistence type="inferred from homology"/>
<dbReference type="EMBL" id="KB202953">
    <property type="protein sequence ID" value="ESO87246.1"/>
    <property type="molecule type" value="Genomic_DNA"/>
</dbReference>
<dbReference type="GO" id="GO:0005737">
    <property type="term" value="C:cytoplasm"/>
    <property type="evidence" value="ECO:0007669"/>
    <property type="project" value="TreeGrafter"/>
</dbReference>
<dbReference type="NCBIfam" id="NF003727">
    <property type="entry name" value="PRK05330.1"/>
    <property type="match status" value="1"/>
</dbReference>
<dbReference type="SUPFAM" id="SSF102886">
    <property type="entry name" value="Coproporphyrinogen III oxidase"/>
    <property type="match status" value="1"/>
</dbReference>
<evidence type="ECO:0000256" key="7">
    <source>
        <dbReference type="ARBA" id="ARBA00023244"/>
    </source>
</evidence>
<dbReference type="CTD" id="20247976"/>